<comment type="caution">
    <text evidence="1">The sequence shown here is derived from an EMBL/GenBank/DDBJ whole genome shotgun (WGS) entry which is preliminary data.</text>
</comment>
<proteinExistence type="predicted"/>
<dbReference type="Gene3D" id="1.20.120.330">
    <property type="entry name" value="Nucleotidyltransferases domain 2"/>
    <property type="match status" value="1"/>
</dbReference>
<dbReference type="RefSeq" id="WP_341696317.1">
    <property type="nucleotide sequence ID" value="NZ_JBBYHR010000003.1"/>
</dbReference>
<keyword evidence="2" id="KW-1185">Reference proteome</keyword>
<reference evidence="1 2" key="1">
    <citation type="submission" date="2024-04" db="EMBL/GenBank/DDBJ databases">
        <title>Flavobacterium sp. DGU11 16S ribosomal RNA gene Genome sequencing and assembly.</title>
        <authorList>
            <person name="Park S."/>
        </authorList>
    </citation>
    <scope>NUCLEOTIDE SEQUENCE [LARGE SCALE GENOMIC DNA]</scope>
    <source>
        <strain evidence="1 2">DGU11</strain>
    </source>
</reference>
<dbReference type="Proteomes" id="UP001464555">
    <property type="component" value="Unassembled WGS sequence"/>
</dbReference>
<sequence length="112" mass="12624">MLRTIVNPKPSEDDSRTYLYTHNGAALDYLQALEAITEKGDVMPCAVVMHLAAEHICLMLIHSLLGYHPEKFSTKYLFELCDYATPLAKEIFPRNTPLRGNSLKHYVCALVA</sequence>
<evidence type="ECO:0000313" key="2">
    <source>
        <dbReference type="Proteomes" id="UP001464555"/>
    </source>
</evidence>
<evidence type="ECO:0008006" key="3">
    <source>
        <dbReference type="Google" id="ProtNLM"/>
    </source>
</evidence>
<dbReference type="EMBL" id="JBBYHR010000003">
    <property type="protein sequence ID" value="MEL1244005.1"/>
    <property type="molecule type" value="Genomic_DNA"/>
</dbReference>
<evidence type="ECO:0000313" key="1">
    <source>
        <dbReference type="EMBL" id="MEL1244005.1"/>
    </source>
</evidence>
<name>A0ABU9HV24_9FLAO</name>
<gene>
    <name evidence="1" type="ORF">AAEO56_07010</name>
</gene>
<protein>
    <recommendedName>
        <fullName evidence="3">HEPN domain-containing protein</fullName>
    </recommendedName>
</protein>
<accession>A0ABU9HV24</accession>
<organism evidence="1 2">
    <name type="scientific">Flavobacterium arundinis</name>
    <dbReference type="NCBI Taxonomy" id="3139143"/>
    <lineage>
        <taxon>Bacteria</taxon>
        <taxon>Pseudomonadati</taxon>
        <taxon>Bacteroidota</taxon>
        <taxon>Flavobacteriia</taxon>
        <taxon>Flavobacteriales</taxon>
        <taxon>Flavobacteriaceae</taxon>
        <taxon>Flavobacterium</taxon>
    </lineage>
</organism>